<evidence type="ECO:0000256" key="1">
    <source>
        <dbReference type="RuleBase" id="RU362119"/>
    </source>
</evidence>
<organism evidence="3 4">
    <name type="scientific">Staphylococcus ratti</name>
    <dbReference type="NCBI Taxonomy" id="2892440"/>
    <lineage>
        <taxon>Bacteria</taxon>
        <taxon>Bacillati</taxon>
        <taxon>Bacillota</taxon>
        <taxon>Bacilli</taxon>
        <taxon>Bacillales</taxon>
        <taxon>Staphylococcaceae</taxon>
        <taxon>Staphylococcus</taxon>
    </lineage>
</organism>
<feature type="domain" description="5'-Nucleotidase C-terminal" evidence="2">
    <location>
        <begin position="324"/>
        <end position="454"/>
    </location>
</feature>
<dbReference type="EMBL" id="CP086654">
    <property type="protein sequence ID" value="UEX91175.1"/>
    <property type="molecule type" value="Genomic_DNA"/>
</dbReference>
<sequence>MRQHEEIRVQILATSDIHSHILNGEEGAQIYRAGTYVSEIRQREDHVLLLDNGGSLAGNIVAFYYAIIAPHKRHPMIKLMNALDYNASGVSADEFKFGLDFLNRSVALSRFPWLSANIEYAMTHEPYFSTPYFIHKIDDLRIAVIGLTSESLVKNENIEMEKDIAIERATISAKRWIRYIYEAEAPDFLIVLYHGGVSTSQRTEKEVADQYAHEILKNIGIVDLFITGHQRATTLEHEDGTLFVRAGQNGEHLVHVEITFRRRQSSYETLKIEPTIVTLSDYEEHPELLEMTRYDRKAVQKWKNEGIHGAKVDTCFFDFQELLLKPHPFIELLHESMGLHHQVNISCVHLPLPLSKGLKSPIQHKDVYDAYPHPDQLIEVTLRGQVIKTLIEKSVAYLQEEAGTLKLSQLDPTRFLFWKGFDYTIDMSQPVHQRVTQMSLRQDYTYRVTMTDYCYRHYRQYLKDAPIHEVSKQSMPELMIERLSSSEPIKEAQQNMYIVGY</sequence>
<proteinExistence type="inferred from homology"/>
<dbReference type="InterPro" id="IPR008334">
    <property type="entry name" value="5'-Nucleotdase_C"/>
</dbReference>
<evidence type="ECO:0000313" key="3">
    <source>
        <dbReference type="EMBL" id="UEX91175.1"/>
    </source>
</evidence>
<keyword evidence="1" id="KW-0378">Hydrolase</keyword>
<dbReference type="PANTHER" id="PTHR11575">
    <property type="entry name" value="5'-NUCLEOTIDASE-RELATED"/>
    <property type="match status" value="1"/>
</dbReference>
<dbReference type="Pfam" id="PF02872">
    <property type="entry name" value="5_nucleotid_C"/>
    <property type="match status" value="1"/>
</dbReference>
<dbReference type="SUPFAM" id="SSF56300">
    <property type="entry name" value="Metallo-dependent phosphatases"/>
    <property type="match status" value="1"/>
</dbReference>
<dbReference type="PRINTS" id="PR01607">
    <property type="entry name" value="APYRASEFAMLY"/>
</dbReference>
<reference evidence="3 4" key="1">
    <citation type="journal article" date="2022" name="Pathogens">
        <title>Staphylococcus ratti sp. nov. Isolated from a Lab Rat.</title>
        <authorList>
            <person name="Kovarovic V."/>
            <person name="Sedlacek I."/>
            <person name="Petras P."/>
            <person name="Kralova S."/>
            <person name="Maslanova I."/>
            <person name="Svec P."/>
            <person name="Neumann-Schaal M."/>
            <person name="Botka T."/>
            <person name="Gelbicova T."/>
            <person name="Stankova E."/>
            <person name="Doskar J."/>
            <person name="Pantucek R."/>
        </authorList>
    </citation>
    <scope>NUCLEOTIDE SEQUENCE [LARGE SCALE GENOMIC DNA]</scope>
    <source>
        <strain evidence="3 4">CCM 9025</strain>
    </source>
</reference>
<dbReference type="RefSeq" id="WP_229293654.1">
    <property type="nucleotide sequence ID" value="NZ_CP086654.1"/>
</dbReference>
<name>A0ABY3PFU8_9STAP</name>
<dbReference type="Gene3D" id="3.60.21.10">
    <property type="match status" value="1"/>
</dbReference>
<keyword evidence="1" id="KW-0547">Nucleotide-binding</keyword>
<comment type="similarity">
    <text evidence="1">Belongs to the 5'-nucleotidase family.</text>
</comment>
<evidence type="ECO:0000259" key="2">
    <source>
        <dbReference type="Pfam" id="PF02872"/>
    </source>
</evidence>
<dbReference type="InterPro" id="IPR036907">
    <property type="entry name" value="5'-Nucleotdase_C_sf"/>
</dbReference>
<dbReference type="InterPro" id="IPR006179">
    <property type="entry name" value="5_nucleotidase/apyrase"/>
</dbReference>
<keyword evidence="4" id="KW-1185">Reference proteome</keyword>
<protein>
    <submittedName>
        <fullName evidence="3">Bifunctional metallophosphatase/5'-nucleotidase</fullName>
    </submittedName>
</protein>
<dbReference type="SUPFAM" id="SSF55816">
    <property type="entry name" value="5'-nucleotidase (syn. UDP-sugar hydrolase), C-terminal domain"/>
    <property type="match status" value="1"/>
</dbReference>
<dbReference type="InterPro" id="IPR029052">
    <property type="entry name" value="Metallo-depent_PP-like"/>
</dbReference>
<accession>A0ABY3PFU8</accession>
<dbReference type="Gene3D" id="3.90.780.10">
    <property type="entry name" value="5'-Nucleotidase, C-terminal domain"/>
    <property type="match status" value="1"/>
</dbReference>
<evidence type="ECO:0000313" key="4">
    <source>
        <dbReference type="Proteomes" id="UP001197626"/>
    </source>
</evidence>
<dbReference type="PANTHER" id="PTHR11575:SF6">
    <property type="entry name" value="2',3'-CYCLIC-NUCLEOTIDE 2'-PHOSPHODIESTERASE_3'-NUCLEOTIDASE"/>
    <property type="match status" value="1"/>
</dbReference>
<gene>
    <name evidence="3" type="ORF">LN051_08155</name>
</gene>
<dbReference type="Proteomes" id="UP001197626">
    <property type="component" value="Chromosome"/>
</dbReference>